<evidence type="ECO:0000256" key="5">
    <source>
        <dbReference type="ARBA" id="ARBA00022692"/>
    </source>
</evidence>
<keyword evidence="4" id="KW-1134">Transmembrane beta strand</keyword>
<dbReference type="PROSITE" id="PS51257">
    <property type="entry name" value="PROKAR_LIPOPROTEIN"/>
    <property type="match status" value="1"/>
</dbReference>
<sequence length="385" mass="40717">MNNACRRFSILMSGGLACVAAVGLSTRDAAAQSSVTLYGIVDAGVTWVSNAGGAKQVKFDDGISYFNRLGFKGDEDLGNGLHAVFTLESGFSLGSGRFYGGDGFGRLAFVGLKSEQGTLTFGNQADMTNEFVYLYDIPSWGSGYAIGMGDFARMEGDHLTNAVKYLSPDIHGLTFGGMYAFGNVAGNFHQGSGWSVGGRYTHGAFNAGAAYTVLNNPSGSYAFDPYAMLGTDTFLGQPVAARASGGGTPADLYASTPFPVDRQATLGVGAAYTIDKLTLSGDFTYTGIKAFGKASYMREFQGGAGYNFTPALILYGGVQHTRFEGHHWNQASLGLHYLLSARTDVYLSGDYLRASSGVDAVIGYSFTPSSTQTQADVRIGMRHSF</sequence>
<keyword evidence="10" id="KW-0998">Cell outer membrane</keyword>
<keyword evidence="8" id="KW-0626">Porin</keyword>
<dbReference type="GO" id="GO:0009279">
    <property type="term" value="C:cell outer membrane"/>
    <property type="evidence" value="ECO:0007669"/>
    <property type="project" value="UniProtKB-SubCell"/>
</dbReference>
<evidence type="ECO:0000256" key="2">
    <source>
        <dbReference type="ARBA" id="ARBA00011233"/>
    </source>
</evidence>
<dbReference type="InterPro" id="IPR023614">
    <property type="entry name" value="Porin_dom_sf"/>
</dbReference>
<comment type="subcellular location">
    <subcellularLocation>
        <location evidence="1">Cell outer membrane</location>
        <topology evidence="1">Multi-pass membrane protein</topology>
    </subcellularLocation>
</comment>
<name>A0A6P2G6Y4_9BURK</name>
<dbReference type="PRINTS" id="PR00184">
    <property type="entry name" value="NEISSPPORIN"/>
</dbReference>
<keyword evidence="5" id="KW-0812">Transmembrane</keyword>
<evidence type="ECO:0000313" key="14">
    <source>
        <dbReference type="Proteomes" id="UP000494201"/>
    </source>
</evidence>
<evidence type="ECO:0000256" key="10">
    <source>
        <dbReference type="ARBA" id="ARBA00023237"/>
    </source>
</evidence>
<dbReference type="PANTHER" id="PTHR34501:SF9">
    <property type="entry name" value="MAJOR OUTER MEMBRANE PROTEIN P.IA"/>
    <property type="match status" value="1"/>
</dbReference>
<gene>
    <name evidence="13" type="ORF">BAN20980_01580</name>
    <name evidence="12" type="ORF">JQK92_08740</name>
</gene>
<keyword evidence="3" id="KW-0813">Transport</keyword>
<feature type="domain" description="Porin" evidence="11">
    <location>
        <begin position="20"/>
        <end position="325"/>
    </location>
</feature>
<evidence type="ECO:0000256" key="3">
    <source>
        <dbReference type="ARBA" id="ARBA00022448"/>
    </source>
</evidence>
<dbReference type="GO" id="GO:0015288">
    <property type="term" value="F:porin activity"/>
    <property type="evidence" value="ECO:0007669"/>
    <property type="project" value="UniProtKB-KW"/>
</dbReference>
<comment type="subunit">
    <text evidence="2">Homotrimer.</text>
</comment>
<keyword evidence="9" id="KW-0472">Membrane</keyword>
<evidence type="ECO:0000313" key="12">
    <source>
        <dbReference type="EMBL" id="MBM2766510.1"/>
    </source>
</evidence>
<evidence type="ECO:0000256" key="1">
    <source>
        <dbReference type="ARBA" id="ARBA00004571"/>
    </source>
</evidence>
<evidence type="ECO:0000313" key="15">
    <source>
        <dbReference type="Proteomes" id="UP000755577"/>
    </source>
</evidence>
<evidence type="ECO:0000256" key="7">
    <source>
        <dbReference type="ARBA" id="ARBA00023065"/>
    </source>
</evidence>
<evidence type="ECO:0000256" key="6">
    <source>
        <dbReference type="ARBA" id="ARBA00022729"/>
    </source>
</evidence>
<evidence type="ECO:0000256" key="9">
    <source>
        <dbReference type="ARBA" id="ARBA00023136"/>
    </source>
</evidence>
<dbReference type="GO" id="GO:0046930">
    <property type="term" value="C:pore complex"/>
    <property type="evidence" value="ECO:0007669"/>
    <property type="project" value="UniProtKB-KW"/>
</dbReference>
<dbReference type="InterPro" id="IPR033900">
    <property type="entry name" value="Gram_neg_porin_domain"/>
</dbReference>
<dbReference type="InterPro" id="IPR002299">
    <property type="entry name" value="Porin_Neis"/>
</dbReference>
<reference evidence="13 14" key="1">
    <citation type="submission" date="2019-09" db="EMBL/GenBank/DDBJ databases">
        <authorList>
            <person name="Depoorter E."/>
        </authorList>
    </citation>
    <scope>NUCLEOTIDE SEQUENCE [LARGE SCALE GENOMIC DNA]</scope>
    <source>
        <strain evidence="13">LMG 20980</strain>
    </source>
</reference>
<protein>
    <submittedName>
        <fullName evidence="12 13">Porin</fullName>
    </submittedName>
</protein>
<dbReference type="PANTHER" id="PTHR34501">
    <property type="entry name" value="PROTEIN YDDL-RELATED"/>
    <property type="match status" value="1"/>
</dbReference>
<dbReference type="AlphaFoldDB" id="A0A6P2G6Y4"/>
<proteinExistence type="predicted"/>
<evidence type="ECO:0000256" key="8">
    <source>
        <dbReference type="ARBA" id="ARBA00023114"/>
    </source>
</evidence>
<dbReference type="Proteomes" id="UP000755577">
    <property type="component" value="Unassembled WGS sequence"/>
</dbReference>
<dbReference type="GO" id="GO:0034220">
    <property type="term" value="P:monoatomic ion transmembrane transport"/>
    <property type="evidence" value="ECO:0007669"/>
    <property type="project" value="InterPro"/>
</dbReference>
<dbReference type="EMBL" id="JAFCIQ010000004">
    <property type="protein sequence ID" value="MBM2766510.1"/>
    <property type="molecule type" value="Genomic_DNA"/>
</dbReference>
<reference evidence="12 15" key="2">
    <citation type="submission" date="2021-02" db="EMBL/GenBank/DDBJ databases">
        <title>Draft genome of the type strains Burkholderia anthina DSM16086.</title>
        <authorList>
            <person name="Hertel R."/>
            <person name="Meissner J."/>
            <person name="Poehlein A."/>
            <person name="Daniel R."/>
            <person name="Commichau F.M."/>
        </authorList>
    </citation>
    <scope>NUCLEOTIDE SEQUENCE [LARGE SCALE GENOMIC DNA]</scope>
    <source>
        <strain evidence="12 15">DSM 16086</strain>
    </source>
</reference>
<accession>A0A6P2G6Y4</accession>
<dbReference type="Pfam" id="PF13609">
    <property type="entry name" value="Porin_4"/>
    <property type="match status" value="1"/>
</dbReference>
<keyword evidence="15" id="KW-1185">Reference proteome</keyword>
<dbReference type="InterPro" id="IPR001702">
    <property type="entry name" value="Porin_Gram-ve"/>
</dbReference>
<dbReference type="InterPro" id="IPR050298">
    <property type="entry name" value="Gram-neg_bact_OMP"/>
</dbReference>
<organism evidence="13 14">
    <name type="scientific">Burkholderia anthina</name>
    <dbReference type="NCBI Taxonomy" id="179879"/>
    <lineage>
        <taxon>Bacteria</taxon>
        <taxon>Pseudomonadati</taxon>
        <taxon>Pseudomonadota</taxon>
        <taxon>Betaproteobacteria</taxon>
        <taxon>Burkholderiales</taxon>
        <taxon>Burkholderiaceae</taxon>
        <taxon>Burkholderia</taxon>
        <taxon>Burkholderia cepacia complex</taxon>
    </lineage>
</organism>
<evidence type="ECO:0000259" key="11">
    <source>
        <dbReference type="Pfam" id="PF13609"/>
    </source>
</evidence>
<dbReference type="PRINTS" id="PR00182">
    <property type="entry name" value="ECOLNEIPORIN"/>
</dbReference>
<keyword evidence="6" id="KW-0732">Signal</keyword>
<dbReference type="EMBL" id="CABVLY010000004">
    <property type="protein sequence ID" value="VVU48881.1"/>
    <property type="molecule type" value="Genomic_DNA"/>
</dbReference>
<evidence type="ECO:0000313" key="13">
    <source>
        <dbReference type="EMBL" id="VVU48881.1"/>
    </source>
</evidence>
<dbReference type="CDD" id="cd00342">
    <property type="entry name" value="gram_neg_porins"/>
    <property type="match status" value="1"/>
</dbReference>
<evidence type="ECO:0000256" key="4">
    <source>
        <dbReference type="ARBA" id="ARBA00022452"/>
    </source>
</evidence>
<dbReference type="SUPFAM" id="SSF56935">
    <property type="entry name" value="Porins"/>
    <property type="match status" value="1"/>
</dbReference>
<dbReference type="Gene3D" id="2.40.160.10">
    <property type="entry name" value="Porin"/>
    <property type="match status" value="1"/>
</dbReference>
<keyword evidence="7" id="KW-0406">Ion transport</keyword>
<dbReference type="Proteomes" id="UP000494201">
    <property type="component" value="Unassembled WGS sequence"/>
</dbReference>